<dbReference type="SUPFAM" id="SSF49348">
    <property type="entry name" value="Clathrin adaptor appendage domain"/>
    <property type="match status" value="1"/>
</dbReference>
<dbReference type="FunFam" id="1.25.10.10:FF:000020">
    <property type="entry name" value="AP-2 complex subunit alpha"/>
    <property type="match status" value="1"/>
</dbReference>
<dbReference type="InterPro" id="IPR008152">
    <property type="entry name" value="Clathrin_a/b/g-adaptin_app_Ig"/>
</dbReference>
<evidence type="ECO:0000256" key="4">
    <source>
        <dbReference type="ARBA" id="ARBA00022927"/>
    </source>
</evidence>
<dbReference type="InterPro" id="IPR002553">
    <property type="entry name" value="Clathrin/coatomer_adapt-like_N"/>
</dbReference>
<dbReference type="Proteomes" id="UP001172155">
    <property type="component" value="Unassembled WGS sequence"/>
</dbReference>
<feature type="binding site" evidence="8">
    <location>
        <position position="62"/>
    </location>
    <ligand>
        <name>a 1,2-diacyl-sn-glycero-3-phospho-(1D-myo-inositol-3,4,5-trisphosphate)</name>
        <dbReference type="ChEBI" id="CHEBI:57836"/>
    </ligand>
</feature>
<evidence type="ECO:0000256" key="7">
    <source>
        <dbReference type="PIRNR" id="PIRNR037091"/>
    </source>
</evidence>
<evidence type="ECO:0000256" key="2">
    <source>
        <dbReference type="ARBA" id="ARBA00022448"/>
    </source>
</evidence>
<evidence type="ECO:0000256" key="1">
    <source>
        <dbReference type="ARBA" id="ARBA00004277"/>
    </source>
</evidence>
<dbReference type="Pfam" id="PF01602">
    <property type="entry name" value="Adaptin_N"/>
    <property type="match status" value="1"/>
</dbReference>
<comment type="function">
    <text evidence="7">Adaptins are components of the adaptor complexes which link clathrin to receptors in coated vesicles. Clathrin-associated protein complexes are believed to interact with the cytoplasmic tails of membrane proteins, leading to their selection and concentration.</text>
</comment>
<evidence type="ECO:0000313" key="11">
    <source>
        <dbReference type="Proteomes" id="UP001172155"/>
    </source>
</evidence>
<comment type="similarity">
    <text evidence="7">Belongs to the adaptor complexes large subunit family.</text>
</comment>
<feature type="binding site" evidence="8">
    <location>
        <begin position="66"/>
        <end position="70"/>
    </location>
    <ligand>
        <name>a 1,2-diacyl-sn-glycero-3-phospho-(1D-myo-inositol-3,4,5-trisphosphate)</name>
        <dbReference type="ChEBI" id="CHEBI:57836"/>
    </ligand>
</feature>
<proteinExistence type="inferred from homology"/>
<keyword evidence="2 7" id="KW-0813">Transport</keyword>
<evidence type="ECO:0000256" key="6">
    <source>
        <dbReference type="ARBA" id="ARBA00023176"/>
    </source>
</evidence>
<dbReference type="InterPro" id="IPR009028">
    <property type="entry name" value="Coatomer/calthrin_app_sub_C"/>
</dbReference>
<keyword evidence="3 7" id="KW-0254">Endocytosis</keyword>
<evidence type="ECO:0000256" key="5">
    <source>
        <dbReference type="ARBA" id="ARBA00023136"/>
    </source>
</evidence>
<dbReference type="InterPro" id="IPR012295">
    <property type="entry name" value="TBP_dom_sf"/>
</dbReference>
<sequence length="987" mass="110462">MASSGPTGFLGRSSSSNANMRGLVQFIADLRNARARELEEKRINKELANIRQKFKDGNLSGYHKKKYVCKLLYIYILGWNVDFGHLEAVNLISANKYSEKQIGYLAMTLFLHEKHELLHLVVNSIRKDLLDHNELFNCLALHAIANVGGREMGEALSGEVHSLLISPTSKAFVKKKAALTLLRLYRKHPDIVQPQWAERIISLMDDVDMGVALSVTSLVMALAQDNQEQYKGACVKAAARMKRILLDGEYSGDYLYYKVPCPWIQVKFLRLLQYFPPSDDSHVREMIRDSLQKILNLALESSKNVQQNNAQNAVLFEAINLIIHLDTEQALMKQICSRLGRFIQSRETNVRYLGLEAMTHLAARTDTLDPIKAHQDVILGSLKDRDISVRRKGLDLLYSMCDSSNAQPIVGELLHYLQNADFAIREEMVLKIAILTEKYATDVQWYVNISLRLIAMAGDHVSDEVWQRVTQIVTNNEELQVYAASNILQYLKQDHCHETLVKIGAYILGEFGHLIAEEKGCSPIEQFYALHGKLAACSSSTRAMILSSFIKFVNLFPEIKPQLVNVFRVYSHTLDPELQQRACEYLSLASLSSDDLLRTICDEMPPFPERQSALLSRLHQKHANTSDKRTWIVGGKDANADSAELKMAKNGGLRRTFSVANGQANGEGKEGRTNGHSAANDLMGLDMNNIGPAETKTLKAPPNLASAAHLSPGWEKGYNRLMLSADGVLFEDGQIQVGVRSEYRGQMACLILYFTNKTPALISSFTTTLDLDEAEKPNLTWDIKGLPATTIAQGSQAQQVIMFEAKKAFEKSPTMRISYLAGALQALTLKLPVTIHKFMDPAELTADDFFKRWKQIGGAPREAQHIFGLAGPRDGEREMTEGFVRSVLEGFRWGLLYGVDPNTKNFVGASVVHTSEGGKFGCLLRLEPNYGTQMLRLTVRATEDTLPPLMLKMMVERLAMGVSVRPEQYEPPTASEISDSFRNVMVQ</sequence>
<dbReference type="EMBL" id="JAUKUD010000006">
    <property type="protein sequence ID" value="KAK0740494.1"/>
    <property type="molecule type" value="Genomic_DNA"/>
</dbReference>
<dbReference type="Pfam" id="PF02296">
    <property type="entry name" value="Alpha_adaptin_C"/>
    <property type="match status" value="1"/>
</dbReference>
<dbReference type="GO" id="GO:0072583">
    <property type="term" value="P:clathrin-dependent endocytosis"/>
    <property type="evidence" value="ECO:0007669"/>
    <property type="project" value="InterPro"/>
</dbReference>
<keyword evidence="6 7" id="KW-0168">Coated pit</keyword>
<name>A0AA40EJK2_9PEZI</name>
<dbReference type="GO" id="GO:0035615">
    <property type="term" value="F:clathrin adaptor activity"/>
    <property type="evidence" value="ECO:0007669"/>
    <property type="project" value="InterPro"/>
</dbReference>
<protein>
    <recommendedName>
        <fullName evidence="7">AP-2 complex subunit alpha</fullName>
    </recommendedName>
</protein>
<dbReference type="InterPro" id="IPR017104">
    <property type="entry name" value="AP2_complex_asu"/>
</dbReference>
<dbReference type="Pfam" id="PF02883">
    <property type="entry name" value="Alpha_adaptinC2"/>
    <property type="match status" value="1"/>
</dbReference>
<accession>A0AA40EJK2</accession>
<dbReference type="Gene3D" id="2.60.40.1230">
    <property type="match status" value="1"/>
</dbReference>
<comment type="caution">
    <text evidence="10">The sequence shown here is derived from an EMBL/GenBank/DDBJ whole genome shotgun (WGS) entry which is preliminary data.</text>
</comment>
<keyword evidence="4 7" id="KW-0653">Protein transport</keyword>
<dbReference type="InterPro" id="IPR011989">
    <property type="entry name" value="ARM-like"/>
</dbReference>
<dbReference type="PIRSF" id="PIRSF037091">
    <property type="entry name" value="AP2_complex_alpha"/>
    <property type="match status" value="1"/>
</dbReference>
<evidence type="ECO:0000256" key="3">
    <source>
        <dbReference type="ARBA" id="ARBA00022583"/>
    </source>
</evidence>
<dbReference type="GO" id="GO:0030122">
    <property type="term" value="C:AP-2 adaptor complex"/>
    <property type="evidence" value="ECO:0007669"/>
    <property type="project" value="InterPro"/>
</dbReference>
<feature type="domain" description="Clathrin adaptor alpha/beta/gamma-adaptin appendage Ig-like subdomain" evidence="9">
    <location>
        <begin position="719"/>
        <end position="832"/>
    </location>
</feature>
<feature type="binding site" evidence="8">
    <location>
        <position position="53"/>
    </location>
    <ligand>
        <name>a 1,2-diacyl-sn-glycero-3-phospho-(1D-myo-inositol-3,4,5-trisphosphate)</name>
        <dbReference type="ChEBI" id="CHEBI:57836"/>
    </ligand>
</feature>
<evidence type="ECO:0000259" key="9">
    <source>
        <dbReference type="SMART" id="SM00809"/>
    </source>
</evidence>
<dbReference type="SUPFAM" id="SSF48371">
    <property type="entry name" value="ARM repeat"/>
    <property type="match status" value="1"/>
</dbReference>
<dbReference type="Gene3D" id="3.30.310.10">
    <property type="entry name" value="TATA-Binding Protein"/>
    <property type="match status" value="1"/>
</dbReference>
<keyword evidence="11" id="KW-1185">Reference proteome</keyword>
<evidence type="ECO:0000256" key="8">
    <source>
        <dbReference type="PIRSR" id="PIRSR037091-1"/>
    </source>
</evidence>
<organism evidence="10 11">
    <name type="scientific">Schizothecium vesticola</name>
    <dbReference type="NCBI Taxonomy" id="314040"/>
    <lineage>
        <taxon>Eukaryota</taxon>
        <taxon>Fungi</taxon>
        <taxon>Dikarya</taxon>
        <taxon>Ascomycota</taxon>
        <taxon>Pezizomycotina</taxon>
        <taxon>Sordariomycetes</taxon>
        <taxon>Sordariomycetidae</taxon>
        <taxon>Sordariales</taxon>
        <taxon>Schizotheciaceae</taxon>
        <taxon>Schizothecium</taxon>
    </lineage>
</organism>
<evidence type="ECO:0000313" key="10">
    <source>
        <dbReference type="EMBL" id="KAK0740494.1"/>
    </source>
</evidence>
<dbReference type="PANTHER" id="PTHR22780">
    <property type="entry name" value="ADAPTIN, ALPHA/GAMMA/EPSILON"/>
    <property type="match status" value="1"/>
</dbReference>
<dbReference type="AlphaFoldDB" id="A0AA40EJK2"/>
<reference evidence="10" key="1">
    <citation type="submission" date="2023-06" db="EMBL/GenBank/DDBJ databases">
        <title>Genome-scale phylogeny and comparative genomics of the fungal order Sordariales.</title>
        <authorList>
            <consortium name="Lawrence Berkeley National Laboratory"/>
            <person name="Hensen N."/>
            <person name="Bonometti L."/>
            <person name="Westerberg I."/>
            <person name="Brannstrom I.O."/>
            <person name="Guillou S."/>
            <person name="Cros-Aarteil S."/>
            <person name="Calhoun S."/>
            <person name="Haridas S."/>
            <person name="Kuo A."/>
            <person name="Mondo S."/>
            <person name="Pangilinan J."/>
            <person name="Riley R."/>
            <person name="LaButti K."/>
            <person name="Andreopoulos B."/>
            <person name="Lipzen A."/>
            <person name="Chen C."/>
            <person name="Yanf M."/>
            <person name="Daum C."/>
            <person name="Ng V."/>
            <person name="Clum A."/>
            <person name="Steindorff A."/>
            <person name="Ohm R."/>
            <person name="Martin F."/>
            <person name="Silar P."/>
            <person name="Natvig D."/>
            <person name="Lalanne C."/>
            <person name="Gautier V."/>
            <person name="Ament-velasquez S.L."/>
            <person name="Kruys A."/>
            <person name="Hutchinson M.I."/>
            <person name="Powell A.J."/>
            <person name="Barry K."/>
            <person name="Miller A.N."/>
            <person name="Grigoriev I.V."/>
            <person name="Debuchy R."/>
            <person name="Gladieux P."/>
            <person name="Thoren M.H."/>
            <person name="Johannesson H."/>
        </authorList>
    </citation>
    <scope>NUCLEOTIDE SEQUENCE</scope>
    <source>
        <strain evidence="10">SMH3187-1</strain>
    </source>
</reference>
<feature type="binding site" evidence="8">
    <location>
        <begin position="21"/>
        <end position="22"/>
    </location>
    <ligand>
        <name>a 1,2-diacyl-sn-glycero-3-phospho-(1D-myo-inositol-3,4,5-trisphosphate)</name>
        <dbReference type="ChEBI" id="CHEBI:57836"/>
    </ligand>
</feature>
<dbReference type="Gene3D" id="1.25.10.10">
    <property type="entry name" value="Leucine-rich Repeat Variant"/>
    <property type="match status" value="1"/>
</dbReference>
<dbReference type="InterPro" id="IPR013041">
    <property type="entry name" value="Clathrin_app_Ig-like_sf"/>
</dbReference>
<dbReference type="InterPro" id="IPR050840">
    <property type="entry name" value="Adaptor_Complx_Large_Subunit"/>
</dbReference>
<dbReference type="InterPro" id="IPR003164">
    <property type="entry name" value="Clathrin_a-adaptin_app_sub_C"/>
</dbReference>
<dbReference type="GO" id="GO:0006886">
    <property type="term" value="P:intracellular protein transport"/>
    <property type="evidence" value="ECO:0007669"/>
    <property type="project" value="UniProtKB-UniRule"/>
</dbReference>
<dbReference type="SUPFAM" id="SSF55711">
    <property type="entry name" value="Subdomain of clathrin and coatomer appendage domain"/>
    <property type="match status" value="1"/>
</dbReference>
<keyword evidence="5 7" id="KW-0472">Membrane</keyword>
<dbReference type="SMART" id="SM00809">
    <property type="entry name" value="Alpha_adaptinC2"/>
    <property type="match status" value="1"/>
</dbReference>
<comment type="subcellular location">
    <subcellularLocation>
        <location evidence="1">Membrane</location>
        <location evidence="1">Coated pit</location>
        <topology evidence="1">Peripheral membrane protein</topology>
        <orientation evidence="1">Cytoplasmic side</orientation>
    </subcellularLocation>
</comment>
<dbReference type="InterPro" id="IPR016024">
    <property type="entry name" value="ARM-type_fold"/>
</dbReference>
<gene>
    <name evidence="10" type="ORF">B0T18DRAFT_331165</name>
</gene>